<keyword evidence="1" id="KW-1133">Transmembrane helix</keyword>
<accession>A0A485KUA8</accession>
<feature type="transmembrane region" description="Helical" evidence="1">
    <location>
        <begin position="274"/>
        <end position="292"/>
    </location>
</feature>
<keyword evidence="4" id="KW-1185">Reference proteome</keyword>
<sequence>MSHDIAASHATWTRISRVFAFIAARVVLVSEVTTFIANKRVLFGTTSPNQISNVYASRLMVSHLMMVHAEPTKTLEQRLAPTTTPTTPYVVYLDAANSSLTKATPQRITVPATYSVTIGFTFPYEWDTFQFVTLDDLIPPTGTTGIYHGSPTVEANFGFYYWDLPSNPIAFLGAIQFVYVYVRKDVWGWFRCCLGLGIGFNIAVNTLVSLVVVVNVWRSSRSVWIPDAYPAIQRRACLRAILLLVDCVVTNWWYTYTFALNQGGFRTNWVSTLFLDEIVRADGLMICLAIVYGAAKLLRVRLKLFVIVAIYVVLLLATVARQSIRWSSRYLRFNALTDLNTVNTHIESSVSLVVSDISGFVASTIDCETNPDNIPFVLLSGVWLLGFVVVNDQAIND</sequence>
<keyword evidence="1" id="KW-0812">Transmembrane</keyword>
<evidence type="ECO:0000313" key="4">
    <source>
        <dbReference type="Proteomes" id="UP000332933"/>
    </source>
</evidence>
<organism evidence="3 4">
    <name type="scientific">Aphanomyces stellatus</name>
    <dbReference type="NCBI Taxonomy" id="120398"/>
    <lineage>
        <taxon>Eukaryota</taxon>
        <taxon>Sar</taxon>
        <taxon>Stramenopiles</taxon>
        <taxon>Oomycota</taxon>
        <taxon>Saprolegniomycetes</taxon>
        <taxon>Saprolegniales</taxon>
        <taxon>Verrucalvaceae</taxon>
        <taxon>Aphanomyces</taxon>
    </lineage>
</organism>
<evidence type="ECO:0000313" key="3">
    <source>
        <dbReference type="EMBL" id="VFT88770.1"/>
    </source>
</evidence>
<evidence type="ECO:0000313" key="2">
    <source>
        <dbReference type="EMBL" id="KAF0697397.1"/>
    </source>
</evidence>
<reference evidence="2" key="2">
    <citation type="submission" date="2019-06" db="EMBL/GenBank/DDBJ databases">
        <title>Genomics analysis of Aphanomyces spp. identifies a new class of oomycete effector associated with host adaptation.</title>
        <authorList>
            <person name="Gaulin E."/>
        </authorList>
    </citation>
    <scope>NUCLEOTIDE SEQUENCE</scope>
    <source>
        <strain evidence="2">CBS 578.67</strain>
    </source>
</reference>
<feature type="transmembrane region" description="Helical" evidence="1">
    <location>
        <begin position="236"/>
        <end position="254"/>
    </location>
</feature>
<dbReference type="EMBL" id="VJMH01005321">
    <property type="protein sequence ID" value="KAF0697397.1"/>
    <property type="molecule type" value="Genomic_DNA"/>
</dbReference>
<evidence type="ECO:0000256" key="1">
    <source>
        <dbReference type="SAM" id="Phobius"/>
    </source>
</evidence>
<feature type="transmembrane region" description="Helical" evidence="1">
    <location>
        <begin position="164"/>
        <end position="182"/>
    </location>
</feature>
<name>A0A485KUA8_9STRA</name>
<dbReference type="AlphaFoldDB" id="A0A485KUA8"/>
<dbReference type="EMBL" id="CAADRA010005342">
    <property type="protein sequence ID" value="VFT88770.1"/>
    <property type="molecule type" value="Genomic_DNA"/>
</dbReference>
<reference evidence="3 4" key="1">
    <citation type="submission" date="2019-03" db="EMBL/GenBank/DDBJ databases">
        <authorList>
            <person name="Gaulin E."/>
            <person name="Dumas B."/>
        </authorList>
    </citation>
    <scope>NUCLEOTIDE SEQUENCE [LARGE SCALE GENOMIC DNA]</scope>
    <source>
        <strain evidence="3">CBS 568.67</strain>
    </source>
</reference>
<feature type="transmembrane region" description="Helical" evidence="1">
    <location>
        <begin position="374"/>
        <end position="391"/>
    </location>
</feature>
<gene>
    <name evidence="3" type="primary">Aste57867_11915</name>
    <name evidence="2" type="ORF">As57867_011870</name>
    <name evidence="3" type="ORF">ASTE57867_11915</name>
</gene>
<proteinExistence type="predicted"/>
<keyword evidence="1" id="KW-0472">Membrane</keyword>
<feature type="transmembrane region" description="Helical" evidence="1">
    <location>
        <begin position="188"/>
        <end position="216"/>
    </location>
</feature>
<feature type="transmembrane region" description="Helical" evidence="1">
    <location>
        <begin position="304"/>
        <end position="324"/>
    </location>
</feature>
<dbReference type="Proteomes" id="UP000332933">
    <property type="component" value="Unassembled WGS sequence"/>
</dbReference>
<protein>
    <submittedName>
        <fullName evidence="3">Aste57867_11915 protein</fullName>
    </submittedName>
</protein>